<gene>
    <name evidence="2" type="ORF">GR183_00900</name>
</gene>
<organism evidence="2 3">
    <name type="scientific">Stappia sediminis</name>
    <dbReference type="NCBI Taxonomy" id="2692190"/>
    <lineage>
        <taxon>Bacteria</taxon>
        <taxon>Pseudomonadati</taxon>
        <taxon>Pseudomonadota</taxon>
        <taxon>Alphaproteobacteria</taxon>
        <taxon>Hyphomicrobiales</taxon>
        <taxon>Stappiaceae</taxon>
        <taxon>Stappia</taxon>
    </lineage>
</organism>
<dbReference type="InterPro" id="IPR036390">
    <property type="entry name" value="WH_DNA-bd_sf"/>
</dbReference>
<dbReference type="PANTHER" id="PTHR33164">
    <property type="entry name" value="TRANSCRIPTIONAL REGULATOR, MARR FAMILY"/>
    <property type="match status" value="1"/>
</dbReference>
<proteinExistence type="predicted"/>
<dbReference type="Gene3D" id="1.10.10.10">
    <property type="entry name" value="Winged helix-like DNA-binding domain superfamily/Winged helix DNA-binding domain"/>
    <property type="match status" value="1"/>
</dbReference>
<dbReference type="SMART" id="SM00347">
    <property type="entry name" value="HTH_MARR"/>
    <property type="match status" value="1"/>
</dbReference>
<dbReference type="Proteomes" id="UP000433101">
    <property type="component" value="Unassembled WGS sequence"/>
</dbReference>
<evidence type="ECO:0000259" key="1">
    <source>
        <dbReference type="PROSITE" id="PS50995"/>
    </source>
</evidence>
<feature type="domain" description="HTH marR-type" evidence="1">
    <location>
        <begin position="31"/>
        <end position="163"/>
    </location>
</feature>
<dbReference type="GO" id="GO:0003700">
    <property type="term" value="F:DNA-binding transcription factor activity"/>
    <property type="evidence" value="ECO:0007669"/>
    <property type="project" value="InterPro"/>
</dbReference>
<keyword evidence="3" id="KW-1185">Reference proteome</keyword>
<dbReference type="PANTHER" id="PTHR33164:SF57">
    <property type="entry name" value="MARR-FAMILY TRANSCRIPTIONAL REGULATOR"/>
    <property type="match status" value="1"/>
</dbReference>
<dbReference type="GO" id="GO:0006950">
    <property type="term" value="P:response to stress"/>
    <property type="evidence" value="ECO:0007669"/>
    <property type="project" value="TreeGrafter"/>
</dbReference>
<dbReference type="InterPro" id="IPR036388">
    <property type="entry name" value="WH-like_DNA-bd_sf"/>
</dbReference>
<protein>
    <submittedName>
        <fullName evidence="2">MarR family transcriptional regulator</fullName>
    </submittedName>
</protein>
<dbReference type="Pfam" id="PF12802">
    <property type="entry name" value="MarR_2"/>
    <property type="match status" value="1"/>
</dbReference>
<dbReference type="RefSeq" id="WP_160773704.1">
    <property type="nucleotide sequence ID" value="NZ_WUMV01000001.1"/>
</dbReference>
<dbReference type="PRINTS" id="PR00598">
    <property type="entry name" value="HTHMARR"/>
</dbReference>
<dbReference type="InterPro" id="IPR000835">
    <property type="entry name" value="HTH_MarR-typ"/>
</dbReference>
<dbReference type="InterPro" id="IPR039422">
    <property type="entry name" value="MarR/SlyA-like"/>
</dbReference>
<dbReference type="EMBL" id="WUMV01000001">
    <property type="protein sequence ID" value="MXN63448.1"/>
    <property type="molecule type" value="Genomic_DNA"/>
</dbReference>
<accession>A0A7X3S5S3</accession>
<dbReference type="AlphaFoldDB" id="A0A7X3S5S3"/>
<reference evidence="2 3" key="1">
    <citation type="submission" date="2019-12" db="EMBL/GenBank/DDBJ databases">
        <authorList>
            <person name="Li M."/>
        </authorList>
    </citation>
    <scope>NUCLEOTIDE SEQUENCE [LARGE SCALE GENOMIC DNA]</scope>
    <source>
        <strain evidence="2 3">GBMRC 2046</strain>
    </source>
</reference>
<name>A0A7X3S5S3_9HYPH</name>
<evidence type="ECO:0000313" key="3">
    <source>
        <dbReference type="Proteomes" id="UP000433101"/>
    </source>
</evidence>
<evidence type="ECO:0000313" key="2">
    <source>
        <dbReference type="EMBL" id="MXN63448.1"/>
    </source>
</evidence>
<sequence length="170" mass="19091">MDLPEPKSDISAVREAEAESLPATLGEIGLDRFAPYLMNRVMGRWNADIQKELREFGLTTAQMRALAVLSVIPGLTIMELSVYTVTEQSTMSRTLDGLESQGYVRRIARADDARAREIFLTDAGAAAFARVWPLMRDAYEKMLAGIGEEEREAFLGTLRKIMRNVRKHNL</sequence>
<comment type="caution">
    <text evidence="2">The sequence shown here is derived from an EMBL/GenBank/DDBJ whole genome shotgun (WGS) entry which is preliminary data.</text>
</comment>
<dbReference type="PROSITE" id="PS50995">
    <property type="entry name" value="HTH_MARR_2"/>
    <property type="match status" value="1"/>
</dbReference>
<dbReference type="SUPFAM" id="SSF46785">
    <property type="entry name" value="Winged helix' DNA-binding domain"/>
    <property type="match status" value="1"/>
</dbReference>